<dbReference type="Pfam" id="PF01565">
    <property type="entry name" value="FAD_binding_4"/>
    <property type="match status" value="1"/>
</dbReference>
<keyword evidence="6" id="KW-0732">Signal</keyword>
<dbReference type="PANTHER" id="PTHR42973">
    <property type="entry name" value="BINDING OXIDOREDUCTASE, PUTATIVE (AFU_ORTHOLOGUE AFUA_1G17690)-RELATED"/>
    <property type="match status" value="1"/>
</dbReference>
<dbReference type="InterPro" id="IPR016169">
    <property type="entry name" value="FAD-bd_PCMH_sub2"/>
</dbReference>
<dbReference type="SUPFAM" id="SSF56176">
    <property type="entry name" value="FAD-binding/transporter-associated domain-like"/>
    <property type="match status" value="1"/>
</dbReference>
<dbReference type="InterPro" id="IPR012951">
    <property type="entry name" value="BBE"/>
</dbReference>
<evidence type="ECO:0000313" key="8">
    <source>
        <dbReference type="EMBL" id="KUI59748.1"/>
    </source>
</evidence>
<dbReference type="PROSITE" id="PS51387">
    <property type="entry name" value="FAD_PCMH"/>
    <property type="match status" value="1"/>
</dbReference>
<evidence type="ECO:0000256" key="2">
    <source>
        <dbReference type="ARBA" id="ARBA00005466"/>
    </source>
</evidence>
<keyword evidence="5" id="KW-0560">Oxidoreductase</keyword>
<feature type="domain" description="FAD-binding PCMH-type" evidence="7">
    <location>
        <begin position="54"/>
        <end position="225"/>
    </location>
</feature>
<protein>
    <recommendedName>
        <fullName evidence="7">FAD-binding PCMH-type domain-containing protein</fullName>
    </recommendedName>
</protein>
<evidence type="ECO:0000256" key="5">
    <source>
        <dbReference type="ARBA" id="ARBA00023002"/>
    </source>
</evidence>
<evidence type="ECO:0000313" key="9">
    <source>
        <dbReference type="Proteomes" id="UP000078576"/>
    </source>
</evidence>
<dbReference type="InterPro" id="IPR016166">
    <property type="entry name" value="FAD-bd_PCMH"/>
</dbReference>
<dbReference type="AlphaFoldDB" id="A0A194V773"/>
<comment type="similarity">
    <text evidence="2">Belongs to the oxygen-dependent FAD-linked oxidoreductase family.</text>
</comment>
<gene>
    <name evidence="8" type="ORF">VP1G_06965</name>
</gene>
<organism evidence="8 9">
    <name type="scientific">Cytospora mali</name>
    <name type="common">Apple Valsa canker fungus</name>
    <name type="synonym">Valsa mali</name>
    <dbReference type="NCBI Taxonomy" id="578113"/>
    <lineage>
        <taxon>Eukaryota</taxon>
        <taxon>Fungi</taxon>
        <taxon>Dikarya</taxon>
        <taxon>Ascomycota</taxon>
        <taxon>Pezizomycotina</taxon>
        <taxon>Sordariomycetes</taxon>
        <taxon>Sordariomycetidae</taxon>
        <taxon>Diaporthales</taxon>
        <taxon>Cytosporaceae</taxon>
        <taxon>Cytospora</taxon>
    </lineage>
</organism>
<evidence type="ECO:0000256" key="3">
    <source>
        <dbReference type="ARBA" id="ARBA00022630"/>
    </source>
</evidence>
<dbReference type="InterPro" id="IPR050416">
    <property type="entry name" value="FAD-linked_Oxidoreductase"/>
</dbReference>
<keyword evidence="4" id="KW-0274">FAD</keyword>
<keyword evidence="3" id="KW-0285">Flavoprotein</keyword>
<dbReference type="InterPro" id="IPR006094">
    <property type="entry name" value="Oxid_FAD_bind_N"/>
</dbReference>
<keyword evidence="9" id="KW-1185">Reference proteome</keyword>
<evidence type="ECO:0000256" key="1">
    <source>
        <dbReference type="ARBA" id="ARBA00001974"/>
    </source>
</evidence>
<dbReference type="Gene3D" id="3.40.462.20">
    <property type="match status" value="1"/>
</dbReference>
<dbReference type="EMBL" id="KN714735">
    <property type="protein sequence ID" value="KUI59748.1"/>
    <property type="molecule type" value="Genomic_DNA"/>
</dbReference>
<feature type="chain" id="PRO_5008266228" description="FAD-binding PCMH-type domain-containing protein" evidence="6">
    <location>
        <begin position="18"/>
        <end position="468"/>
    </location>
</feature>
<proteinExistence type="inferred from homology"/>
<dbReference type="GO" id="GO:0071949">
    <property type="term" value="F:FAD binding"/>
    <property type="evidence" value="ECO:0007669"/>
    <property type="project" value="InterPro"/>
</dbReference>
<dbReference type="Pfam" id="PF08031">
    <property type="entry name" value="BBE"/>
    <property type="match status" value="1"/>
</dbReference>
<feature type="signal peptide" evidence="6">
    <location>
        <begin position="1"/>
        <end position="17"/>
    </location>
</feature>
<dbReference type="STRING" id="694573.A0A194V773"/>
<evidence type="ECO:0000259" key="7">
    <source>
        <dbReference type="PROSITE" id="PS51387"/>
    </source>
</evidence>
<comment type="cofactor">
    <cofactor evidence="1">
        <name>FAD</name>
        <dbReference type="ChEBI" id="CHEBI:57692"/>
    </cofactor>
</comment>
<dbReference type="GO" id="GO:0016491">
    <property type="term" value="F:oxidoreductase activity"/>
    <property type="evidence" value="ECO:0007669"/>
    <property type="project" value="UniProtKB-KW"/>
</dbReference>
<dbReference type="Gene3D" id="3.30.465.10">
    <property type="match status" value="1"/>
</dbReference>
<dbReference type="PANTHER" id="PTHR42973:SF39">
    <property type="entry name" value="FAD-BINDING PCMH-TYPE DOMAIN-CONTAINING PROTEIN"/>
    <property type="match status" value="1"/>
</dbReference>
<accession>A0A194V773</accession>
<evidence type="ECO:0000256" key="6">
    <source>
        <dbReference type="SAM" id="SignalP"/>
    </source>
</evidence>
<sequence>MLHGFFLIAGLLGLSLASDNLTALCSQLNQHQHRFSSNSTIQCGEKDVRWSDYAAPQPGAIVTIGSEDDVAEAISVANKLDIPFLIQSGGNGWADTFTLGSNGVVLDVSQLKNISFNEDRTEVTFQTGVTIKEIVTAAWDNNARVATGTCNCVSVLGAGLGGGIGRGTGLYGLGLDQLISVNYVNGNGKKSTVTPESDPDLWWALGGAGANFGVVTSVVYKSYPVPQANNTAWTGALFYNETQIEDVVSAINNLTLEAEMQLDFYFTAGQVLALPFYIGSEEIARQKFASLLDIGPLADDTEVIPYDTWNAAGDTFCADGGRKPAYATNLKTMDPTAWRSVWNEYISFYNEYPEANATTILTECYSTAKSLEISSSQSAYPWRDIKCYNNIIPWYTHASLDAAANEFGQKTRSYLAASAGTDSFSAYINFAHGDEALSSIYGDSLPKLKTLKAKYDPKGRFNQWFPLS</sequence>
<reference evidence="9" key="1">
    <citation type="submission" date="2014-12" db="EMBL/GenBank/DDBJ databases">
        <title>Genome Sequence of Valsa Canker Pathogens Uncovers a Specific Adaption of Colonization on Woody Bark.</title>
        <authorList>
            <person name="Yin Z."/>
            <person name="Liu H."/>
            <person name="Gao X."/>
            <person name="Li Z."/>
            <person name="Song N."/>
            <person name="Ke X."/>
            <person name="Dai Q."/>
            <person name="Wu Y."/>
            <person name="Sun Y."/>
            <person name="Xu J.-R."/>
            <person name="Kang Z.K."/>
            <person name="Wang L."/>
            <person name="Huang L."/>
        </authorList>
    </citation>
    <scope>NUCLEOTIDE SEQUENCE [LARGE SCALE GENOMIC DNA]</scope>
    <source>
        <strain evidence="9">SXYL134</strain>
    </source>
</reference>
<dbReference type="OrthoDB" id="415825at2759"/>
<dbReference type="InterPro" id="IPR036318">
    <property type="entry name" value="FAD-bd_PCMH-like_sf"/>
</dbReference>
<evidence type="ECO:0000256" key="4">
    <source>
        <dbReference type="ARBA" id="ARBA00022827"/>
    </source>
</evidence>
<dbReference type="Proteomes" id="UP000078576">
    <property type="component" value="Unassembled WGS sequence"/>
</dbReference>
<name>A0A194V773_CYTMA</name>